<dbReference type="Proteomes" id="UP001163293">
    <property type="component" value="Plasmid unnamed1"/>
</dbReference>
<keyword evidence="2" id="KW-0614">Plasmid</keyword>
<evidence type="ECO:0000313" key="3">
    <source>
        <dbReference type="Proteomes" id="UP001163293"/>
    </source>
</evidence>
<dbReference type="AlphaFoldDB" id="A0AAX3EPF7"/>
<sequence>MLNQFWATATRPYKVLVFGSMALIAAGIVLSIVGNASQNQGVAFAALPVIGAGLVLHGAGRVIRGRTVIRMLRK</sequence>
<dbReference type="Pfam" id="PF11384">
    <property type="entry name" value="DUF3188"/>
    <property type="match status" value="1"/>
</dbReference>
<feature type="transmembrane region" description="Helical" evidence="1">
    <location>
        <begin position="42"/>
        <end position="63"/>
    </location>
</feature>
<keyword evidence="3" id="KW-1185">Reference proteome</keyword>
<protein>
    <submittedName>
        <fullName evidence="2">DUF3188 domain-containing protein</fullName>
    </submittedName>
</protein>
<feature type="transmembrane region" description="Helical" evidence="1">
    <location>
        <begin position="12"/>
        <end position="36"/>
    </location>
</feature>
<dbReference type="InterPro" id="IPR021524">
    <property type="entry name" value="DUF3188"/>
</dbReference>
<organism evidence="2 3">
    <name type="scientific">Paenarthrobacter ureafaciens</name>
    <dbReference type="NCBI Taxonomy" id="37931"/>
    <lineage>
        <taxon>Bacteria</taxon>
        <taxon>Bacillati</taxon>
        <taxon>Actinomycetota</taxon>
        <taxon>Actinomycetes</taxon>
        <taxon>Micrococcales</taxon>
        <taxon>Micrococcaceae</taxon>
        <taxon>Paenarthrobacter</taxon>
    </lineage>
</organism>
<reference evidence="2" key="1">
    <citation type="submission" date="2022-07" db="EMBL/GenBank/DDBJ databases">
        <authorList>
            <person name="Wu T."/>
        </authorList>
    </citation>
    <scope>NUCLEOTIDE SEQUENCE</scope>
    <source>
        <strain evidence="2">SD-1</strain>
        <plasmid evidence="2">unnamed1</plasmid>
    </source>
</reference>
<keyword evidence="1" id="KW-1133">Transmembrane helix</keyword>
<accession>A0AAX3EPF7</accession>
<gene>
    <name evidence="2" type="ORF">NL394_22650</name>
</gene>
<proteinExistence type="predicted"/>
<keyword evidence="1" id="KW-0472">Membrane</keyword>
<evidence type="ECO:0000256" key="1">
    <source>
        <dbReference type="SAM" id="Phobius"/>
    </source>
</evidence>
<evidence type="ECO:0000313" key="2">
    <source>
        <dbReference type="EMBL" id="UYV99933.1"/>
    </source>
</evidence>
<keyword evidence="1" id="KW-0812">Transmembrane</keyword>
<dbReference type="EMBL" id="CP101186">
    <property type="protein sequence ID" value="UYV99933.1"/>
    <property type="molecule type" value="Genomic_DNA"/>
</dbReference>
<name>A0AAX3EPF7_PAEUR</name>
<geneLocation type="plasmid" evidence="2 3">
    <name>unnamed1</name>
</geneLocation>